<dbReference type="Gene3D" id="3.30.1870.10">
    <property type="entry name" value="EreA-like, domain 2"/>
    <property type="match status" value="1"/>
</dbReference>
<dbReference type="Proteomes" id="UP000309872">
    <property type="component" value="Unassembled WGS sequence"/>
</dbReference>
<dbReference type="Pfam" id="PF05139">
    <property type="entry name" value="Erythro_esteras"/>
    <property type="match status" value="2"/>
</dbReference>
<evidence type="ECO:0000313" key="2">
    <source>
        <dbReference type="Proteomes" id="UP000309872"/>
    </source>
</evidence>
<proteinExistence type="predicted"/>
<dbReference type="PANTHER" id="PTHR31299">
    <property type="entry name" value="ESTERASE, PUTATIVE (AFU_ORTHOLOGUE AFUA_1G05850)-RELATED"/>
    <property type="match status" value="1"/>
</dbReference>
<dbReference type="OrthoDB" id="9810066at2"/>
<dbReference type="InterPro" id="IPR007815">
    <property type="entry name" value="Emycin_Estase"/>
</dbReference>
<accession>A0A4U0GUH5</accession>
<dbReference type="AlphaFoldDB" id="A0A4U0GUH5"/>
<dbReference type="RefSeq" id="WP_136822414.1">
    <property type="nucleotide sequence ID" value="NZ_BMJX01000007.1"/>
</dbReference>
<name>A0A4U0GUH5_9SPHI</name>
<evidence type="ECO:0000313" key="1">
    <source>
        <dbReference type="EMBL" id="TJY62627.1"/>
    </source>
</evidence>
<dbReference type="InterPro" id="IPR052036">
    <property type="entry name" value="Hydrolase/PRTase-associated"/>
</dbReference>
<organism evidence="1 2">
    <name type="scientific">Sphingobacterium alkalisoli</name>
    <dbReference type="NCBI Taxonomy" id="1874115"/>
    <lineage>
        <taxon>Bacteria</taxon>
        <taxon>Pseudomonadati</taxon>
        <taxon>Bacteroidota</taxon>
        <taxon>Sphingobacteriia</taxon>
        <taxon>Sphingobacteriales</taxon>
        <taxon>Sphingobacteriaceae</taxon>
        <taxon>Sphingobacterium</taxon>
    </lineage>
</organism>
<dbReference type="CDD" id="cd14728">
    <property type="entry name" value="Ere-like"/>
    <property type="match status" value="1"/>
</dbReference>
<protein>
    <submittedName>
        <fullName evidence="1">Erythromycin esterase family protein</fullName>
    </submittedName>
</protein>
<reference evidence="1 2" key="1">
    <citation type="submission" date="2019-04" db="EMBL/GenBank/DDBJ databases">
        <title>Sphingobacterium olei sp. nov., isolated from oil-contaminated soil.</title>
        <authorList>
            <person name="Liu B."/>
        </authorList>
    </citation>
    <scope>NUCLEOTIDE SEQUENCE [LARGE SCALE GENOMIC DNA]</scope>
    <source>
        <strain evidence="1 2">Y3L14</strain>
    </source>
</reference>
<dbReference type="GO" id="GO:0046677">
    <property type="term" value="P:response to antibiotic"/>
    <property type="evidence" value="ECO:0007669"/>
    <property type="project" value="InterPro"/>
</dbReference>
<dbReference type="Gene3D" id="3.40.1660.10">
    <property type="entry name" value="EreA-like (biosynthetic domain)"/>
    <property type="match status" value="1"/>
</dbReference>
<dbReference type="PANTHER" id="PTHR31299:SF0">
    <property type="entry name" value="ESTERASE, PUTATIVE (AFU_ORTHOLOGUE AFUA_1G05850)-RELATED"/>
    <property type="match status" value="1"/>
</dbReference>
<dbReference type="SUPFAM" id="SSF159501">
    <property type="entry name" value="EreA/ChaN-like"/>
    <property type="match status" value="1"/>
</dbReference>
<sequence length="311" mass="35640">MNLGYYIFALLILIIIDVKAQNSKSYDNSFNEIELTDRADVDQFSFISNYLKDISHVGLGEASHGTQEFYIAKSILIKYLVNNLNFKIIAFEMDEHVAKDLNNFVIGGVADISTTLKNYGLYNSIELKELLEWVKTYNSKQIQDKSKVNIIGFDSKEFWPRPFERDSLMADNLLQKSPKQKCIIWAHNSHLIKSNTWDVTNSKVKAMGNYLSNNLNEKYYFIALDTKKGSFNVIEGGDLKEYSFEINKKSLHEELSNFFVGFENYNLTNIYDLTHINSNWQGPPQTTPSKLGVDFDALIFVNKTSAAKPIE</sequence>
<dbReference type="EMBL" id="SUKA01000007">
    <property type="protein sequence ID" value="TJY62627.1"/>
    <property type="molecule type" value="Genomic_DNA"/>
</dbReference>
<comment type="caution">
    <text evidence="1">The sequence shown here is derived from an EMBL/GenBank/DDBJ whole genome shotgun (WGS) entry which is preliminary data.</text>
</comment>
<keyword evidence="2" id="KW-1185">Reference proteome</keyword>
<gene>
    <name evidence="1" type="ORF">FAZ19_19330</name>
</gene>